<dbReference type="InterPro" id="IPR027417">
    <property type="entry name" value="P-loop_NTPase"/>
</dbReference>
<accession>A0AAW9S0V3</accession>
<organism evidence="9 10">
    <name type="scientific">Microbaculum marinum</name>
    <dbReference type="NCBI Taxonomy" id="1764581"/>
    <lineage>
        <taxon>Bacteria</taxon>
        <taxon>Pseudomonadati</taxon>
        <taxon>Pseudomonadota</taxon>
        <taxon>Alphaproteobacteria</taxon>
        <taxon>Hyphomicrobiales</taxon>
        <taxon>Tepidamorphaceae</taxon>
        <taxon>Microbaculum</taxon>
    </lineage>
</organism>
<keyword evidence="5 9" id="KW-0067">ATP-binding</keyword>
<dbReference type="EMBL" id="JAZHOF010000014">
    <property type="protein sequence ID" value="MEJ8574783.1"/>
    <property type="molecule type" value="Genomic_DNA"/>
</dbReference>
<dbReference type="InterPro" id="IPR003439">
    <property type="entry name" value="ABC_transporter-like_ATP-bd"/>
</dbReference>
<dbReference type="GO" id="GO:0017004">
    <property type="term" value="P:cytochrome complex assembly"/>
    <property type="evidence" value="ECO:0007669"/>
    <property type="project" value="UniProtKB-KW"/>
</dbReference>
<dbReference type="InterPro" id="IPR005895">
    <property type="entry name" value="ABC_transptr_haem_export_CcmA"/>
</dbReference>
<dbReference type="GO" id="GO:0005524">
    <property type="term" value="F:ATP binding"/>
    <property type="evidence" value="ECO:0007669"/>
    <property type="project" value="UniProtKB-KW"/>
</dbReference>
<dbReference type="PROSITE" id="PS00211">
    <property type="entry name" value="ABC_TRANSPORTER_1"/>
    <property type="match status" value="1"/>
</dbReference>
<dbReference type="Gene3D" id="3.40.50.300">
    <property type="entry name" value="P-loop containing nucleotide triphosphate hydrolases"/>
    <property type="match status" value="1"/>
</dbReference>
<keyword evidence="3" id="KW-0547">Nucleotide-binding</keyword>
<evidence type="ECO:0000256" key="7">
    <source>
        <dbReference type="ARBA" id="ARBA00023136"/>
    </source>
</evidence>
<keyword evidence="6" id="KW-1278">Translocase</keyword>
<evidence type="ECO:0000256" key="3">
    <source>
        <dbReference type="ARBA" id="ARBA00022741"/>
    </source>
</evidence>
<dbReference type="GO" id="GO:0016887">
    <property type="term" value="F:ATP hydrolysis activity"/>
    <property type="evidence" value="ECO:0007669"/>
    <property type="project" value="InterPro"/>
</dbReference>
<evidence type="ECO:0000256" key="4">
    <source>
        <dbReference type="ARBA" id="ARBA00022748"/>
    </source>
</evidence>
<keyword evidence="2" id="KW-0813">Transport</keyword>
<evidence type="ECO:0000313" key="10">
    <source>
        <dbReference type="Proteomes" id="UP001378188"/>
    </source>
</evidence>
<keyword evidence="4" id="KW-0201">Cytochrome c-type biogenesis</keyword>
<evidence type="ECO:0000259" key="8">
    <source>
        <dbReference type="PROSITE" id="PS50893"/>
    </source>
</evidence>
<dbReference type="InterPro" id="IPR017871">
    <property type="entry name" value="ABC_transporter-like_CS"/>
</dbReference>
<feature type="domain" description="ABC transporter" evidence="8">
    <location>
        <begin position="3"/>
        <end position="205"/>
    </location>
</feature>
<dbReference type="RefSeq" id="WP_340332585.1">
    <property type="nucleotide sequence ID" value="NZ_JAZHOF010000014.1"/>
</dbReference>
<keyword evidence="10" id="KW-1185">Reference proteome</keyword>
<protein>
    <submittedName>
        <fullName evidence="9">Heme ABC exporter ATP-binding protein CcmA</fullName>
    </submittedName>
</protein>
<evidence type="ECO:0000256" key="2">
    <source>
        <dbReference type="ARBA" id="ARBA00022448"/>
    </source>
</evidence>
<comment type="caution">
    <text evidence="9">The sequence shown here is derived from an EMBL/GenBank/DDBJ whole genome shotgun (WGS) entry which is preliminary data.</text>
</comment>
<dbReference type="PANTHER" id="PTHR43499:SF1">
    <property type="entry name" value="ABC TRANSPORTER I FAMILY MEMBER 1"/>
    <property type="match status" value="1"/>
</dbReference>
<dbReference type="PANTHER" id="PTHR43499">
    <property type="entry name" value="ABC TRANSPORTER I FAMILY MEMBER 1"/>
    <property type="match status" value="1"/>
</dbReference>
<comment type="similarity">
    <text evidence="1">Belongs to the ABC transporter superfamily.</text>
</comment>
<dbReference type="SMART" id="SM00382">
    <property type="entry name" value="AAA"/>
    <property type="match status" value="1"/>
</dbReference>
<reference evidence="9 10" key="1">
    <citation type="submission" date="2024-02" db="EMBL/GenBank/DDBJ databases">
        <title>Genome analysis and characterization of Microbaculum marinisediminis sp. nov., isolated from marine sediment.</title>
        <authorList>
            <person name="Du Z.-J."/>
            <person name="Ye Y.-Q."/>
            <person name="Zhang Z.-R."/>
            <person name="Yuan S.-M."/>
            <person name="Zhang X.-Y."/>
        </authorList>
    </citation>
    <scope>NUCLEOTIDE SEQUENCE [LARGE SCALE GENOMIC DNA]</scope>
    <source>
        <strain evidence="9 10">SDUM1044001</strain>
    </source>
</reference>
<dbReference type="InterPro" id="IPR003593">
    <property type="entry name" value="AAA+_ATPase"/>
</dbReference>
<evidence type="ECO:0000256" key="6">
    <source>
        <dbReference type="ARBA" id="ARBA00022967"/>
    </source>
</evidence>
<keyword evidence="7" id="KW-0472">Membrane</keyword>
<dbReference type="NCBIfam" id="TIGR01189">
    <property type="entry name" value="ccmA"/>
    <property type="match status" value="1"/>
</dbReference>
<dbReference type="GO" id="GO:0022857">
    <property type="term" value="F:transmembrane transporter activity"/>
    <property type="evidence" value="ECO:0007669"/>
    <property type="project" value="InterPro"/>
</dbReference>
<dbReference type="Pfam" id="PF00005">
    <property type="entry name" value="ABC_tran"/>
    <property type="match status" value="1"/>
</dbReference>
<sequence>MRLRGRDLACVRGGREVFSGVSFGIEAGSLIKLRGPNGAGKSSLLRLVAGLLRPSAGDLDLDGGPEDVPIAEQAHYVGHLDTLKPALTVLENLGFWADMLGGTRATAGAALERAGLAPLADFPAGILSAGQRRRLALARLAAAPRPLWLLDEPTTAIDAAARDRLFVLIHDHLDAGGLVMIATHDDLPVEGQTLQLGAAPPGAGA</sequence>
<gene>
    <name evidence="9" type="primary">ccmA</name>
    <name evidence="9" type="ORF">V3328_25130</name>
</gene>
<evidence type="ECO:0000313" key="9">
    <source>
        <dbReference type="EMBL" id="MEJ8574783.1"/>
    </source>
</evidence>
<dbReference type="AlphaFoldDB" id="A0AAW9S0V3"/>
<dbReference type="Proteomes" id="UP001378188">
    <property type="component" value="Unassembled WGS sequence"/>
</dbReference>
<proteinExistence type="inferred from homology"/>
<dbReference type="PROSITE" id="PS50893">
    <property type="entry name" value="ABC_TRANSPORTER_2"/>
    <property type="match status" value="1"/>
</dbReference>
<evidence type="ECO:0000256" key="1">
    <source>
        <dbReference type="ARBA" id="ARBA00005417"/>
    </source>
</evidence>
<evidence type="ECO:0000256" key="5">
    <source>
        <dbReference type="ARBA" id="ARBA00022840"/>
    </source>
</evidence>
<dbReference type="SUPFAM" id="SSF52540">
    <property type="entry name" value="P-loop containing nucleoside triphosphate hydrolases"/>
    <property type="match status" value="1"/>
</dbReference>
<name>A0AAW9S0V3_9HYPH</name>